<evidence type="ECO:0000313" key="4">
    <source>
        <dbReference type="Proteomes" id="UP000593562"/>
    </source>
</evidence>
<evidence type="ECO:0008006" key="5">
    <source>
        <dbReference type="Google" id="ProtNLM"/>
    </source>
</evidence>
<dbReference type="PANTHER" id="PTHR33385:SF4">
    <property type="entry name" value="PROTEIN XRI1"/>
    <property type="match status" value="1"/>
</dbReference>
<gene>
    <name evidence="3" type="ORF">HS088_TW20G00111</name>
</gene>
<dbReference type="EMBL" id="JAAARO010000020">
    <property type="protein sequence ID" value="KAF5729747.1"/>
    <property type="molecule type" value="Genomic_DNA"/>
</dbReference>
<dbReference type="GO" id="GO:0007140">
    <property type="term" value="P:male meiotic nuclear division"/>
    <property type="evidence" value="ECO:0007669"/>
    <property type="project" value="InterPro"/>
</dbReference>
<protein>
    <recommendedName>
        <fullName evidence="5">Protein XRI1</fullName>
    </recommendedName>
</protein>
<keyword evidence="2" id="KW-0732">Signal</keyword>
<sequence length="359" mass="39859">MGFLVLPNVCIFHCFTVACCANALHALSFSLFAFQISNPSSNVVVNLALVFTSPPPTVLYLDNADFLISVSGSGESGNWQGDGCFQNESNVVTLNEEDLSYMYDKETTPIKACGDFAYNTTHSGNMNKEPEERKENCLQVKRRRMLQFDAPVVDPTFQYEELSSTFIKSNGRENLVEDVYNDMSEWVSTFSENATSSSVEGLDLSTEGWIAECFNVNDNEMHFNPTDMNYTGANDVEVDISELCNFSPETEVNVDQRHIKQTPPNVVFKGKKSVTHTPIKLAAPVAYPFAFIKPCEFQGDTTLKDINERILTPPSNLKQKNEDPLDYPTSVFSGKPVVGKTKIHTDGGRGSITIMRTKG</sequence>
<reference evidence="3 4" key="1">
    <citation type="journal article" date="2020" name="Nat. Commun.">
        <title>Genome of Tripterygium wilfordii and identification of cytochrome P450 involved in triptolide biosynthesis.</title>
        <authorList>
            <person name="Tu L."/>
            <person name="Su P."/>
            <person name="Zhang Z."/>
            <person name="Gao L."/>
            <person name="Wang J."/>
            <person name="Hu T."/>
            <person name="Zhou J."/>
            <person name="Zhang Y."/>
            <person name="Zhao Y."/>
            <person name="Liu Y."/>
            <person name="Song Y."/>
            <person name="Tong Y."/>
            <person name="Lu Y."/>
            <person name="Yang J."/>
            <person name="Xu C."/>
            <person name="Jia M."/>
            <person name="Peters R.J."/>
            <person name="Huang L."/>
            <person name="Gao W."/>
        </authorList>
    </citation>
    <scope>NUCLEOTIDE SEQUENCE [LARGE SCALE GENOMIC DNA]</scope>
    <source>
        <strain evidence="4">cv. XIE 37</strain>
        <tissue evidence="3">Leaf</tissue>
    </source>
</reference>
<feature type="chain" id="PRO_5029904263" description="Protein XRI1" evidence="2">
    <location>
        <begin position="27"/>
        <end position="359"/>
    </location>
</feature>
<dbReference type="InterPro" id="IPR039933">
    <property type="entry name" value="XRI1"/>
</dbReference>
<proteinExistence type="predicted"/>
<dbReference type="GO" id="GO:0007143">
    <property type="term" value="P:female meiotic nuclear division"/>
    <property type="evidence" value="ECO:0007669"/>
    <property type="project" value="InterPro"/>
</dbReference>
<dbReference type="InParanoid" id="A0A7J7C7B7"/>
<evidence type="ECO:0000256" key="2">
    <source>
        <dbReference type="SAM" id="SignalP"/>
    </source>
</evidence>
<comment type="caution">
    <text evidence="3">The sequence shown here is derived from an EMBL/GenBank/DDBJ whole genome shotgun (WGS) entry which is preliminary data.</text>
</comment>
<dbReference type="Proteomes" id="UP000593562">
    <property type="component" value="Unassembled WGS sequence"/>
</dbReference>
<feature type="signal peptide" evidence="2">
    <location>
        <begin position="1"/>
        <end position="26"/>
    </location>
</feature>
<organism evidence="3 4">
    <name type="scientific">Tripterygium wilfordii</name>
    <name type="common">Thunder God vine</name>
    <dbReference type="NCBI Taxonomy" id="458696"/>
    <lineage>
        <taxon>Eukaryota</taxon>
        <taxon>Viridiplantae</taxon>
        <taxon>Streptophyta</taxon>
        <taxon>Embryophyta</taxon>
        <taxon>Tracheophyta</taxon>
        <taxon>Spermatophyta</taxon>
        <taxon>Magnoliopsida</taxon>
        <taxon>eudicotyledons</taxon>
        <taxon>Gunneridae</taxon>
        <taxon>Pentapetalae</taxon>
        <taxon>rosids</taxon>
        <taxon>fabids</taxon>
        <taxon>Celastrales</taxon>
        <taxon>Celastraceae</taxon>
        <taxon>Tripterygium</taxon>
    </lineage>
</organism>
<evidence type="ECO:0000313" key="3">
    <source>
        <dbReference type="EMBL" id="KAF5729747.1"/>
    </source>
</evidence>
<name>A0A7J7C7B7_TRIWF</name>
<evidence type="ECO:0000256" key="1">
    <source>
        <dbReference type="SAM" id="MobiDB-lite"/>
    </source>
</evidence>
<dbReference type="PANTHER" id="PTHR33385">
    <property type="entry name" value="PROTEIN XRI1"/>
    <property type="match status" value="1"/>
</dbReference>
<dbReference type="AlphaFoldDB" id="A0A7J7C7B7"/>
<dbReference type="FunCoup" id="A0A7J7C7B7">
    <property type="interactions" value="1755"/>
</dbReference>
<feature type="region of interest" description="Disordered" evidence="1">
    <location>
        <begin position="338"/>
        <end position="359"/>
    </location>
</feature>
<accession>A0A7J7C7B7</accession>
<keyword evidence="4" id="KW-1185">Reference proteome</keyword>